<dbReference type="PANTHER" id="PTHR10108:SF1141">
    <property type="entry name" value="METHYLTRANSFERASE PMT24-RELATED"/>
    <property type="match status" value="1"/>
</dbReference>
<dbReference type="GO" id="GO:0016020">
    <property type="term" value="C:membrane"/>
    <property type="evidence" value="ECO:0007669"/>
    <property type="project" value="UniProtKB-SubCell"/>
</dbReference>
<evidence type="ECO:0000256" key="4">
    <source>
        <dbReference type="ARBA" id="ARBA00022989"/>
    </source>
</evidence>
<protein>
    <recommendedName>
        <fullName evidence="7">Methyltransferase</fullName>
        <ecNumber evidence="7">2.1.1.-</ecNumber>
    </recommendedName>
</protein>
<evidence type="ECO:0000313" key="8">
    <source>
        <dbReference type="EMBL" id="CAH8322614.1"/>
    </source>
</evidence>
<keyword evidence="5" id="KW-0472">Membrane</keyword>
<evidence type="ECO:0000256" key="5">
    <source>
        <dbReference type="ARBA" id="ARBA00023136"/>
    </source>
</evidence>
<dbReference type="Pfam" id="PF03141">
    <property type="entry name" value="Methyltransf_29"/>
    <property type="match status" value="1"/>
</dbReference>
<proteinExistence type="inferred from homology"/>
<dbReference type="GO" id="GO:0032259">
    <property type="term" value="P:methylation"/>
    <property type="evidence" value="ECO:0007669"/>
    <property type="project" value="UniProtKB-KW"/>
</dbReference>
<organism evidence="8 9">
    <name type="scientific">Eruca vesicaria subsp. sativa</name>
    <name type="common">Garden rocket</name>
    <name type="synonym">Eruca sativa</name>
    <dbReference type="NCBI Taxonomy" id="29727"/>
    <lineage>
        <taxon>Eukaryota</taxon>
        <taxon>Viridiplantae</taxon>
        <taxon>Streptophyta</taxon>
        <taxon>Embryophyta</taxon>
        <taxon>Tracheophyta</taxon>
        <taxon>Spermatophyta</taxon>
        <taxon>Magnoliopsida</taxon>
        <taxon>eudicotyledons</taxon>
        <taxon>Gunneridae</taxon>
        <taxon>Pentapetalae</taxon>
        <taxon>rosids</taxon>
        <taxon>malvids</taxon>
        <taxon>Brassicales</taxon>
        <taxon>Brassicaceae</taxon>
        <taxon>Brassiceae</taxon>
        <taxon>Eruca</taxon>
    </lineage>
</organism>
<keyword evidence="2 7" id="KW-0808">Transferase</keyword>
<dbReference type="AlphaFoldDB" id="A0ABC8JD19"/>
<comment type="caution">
    <text evidence="8">The sequence shown here is derived from an EMBL/GenBank/DDBJ whole genome shotgun (WGS) entry which is preliminary data.</text>
</comment>
<keyword evidence="9" id="KW-1185">Reference proteome</keyword>
<evidence type="ECO:0000256" key="1">
    <source>
        <dbReference type="ARBA" id="ARBA00022603"/>
    </source>
</evidence>
<dbReference type="InterPro" id="IPR004159">
    <property type="entry name" value="Put_SAM_MeTrfase"/>
</dbReference>
<keyword evidence="1 7" id="KW-0489">Methyltransferase</keyword>
<name>A0ABC8JD19_ERUVS</name>
<dbReference type="GO" id="GO:0008168">
    <property type="term" value="F:methyltransferase activity"/>
    <property type="evidence" value="ECO:0007669"/>
    <property type="project" value="UniProtKB-UniRule"/>
</dbReference>
<keyword evidence="7" id="KW-0735">Signal-anchor</keyword>
<reference evidence="8 9" key="1">
    <citation type="submission" date="2022-03" db="EMBL/GenBank/DDBJ databases">
        <authorList>
            <person name="Macdonald S."/>
            <person name="Ahmed S."/>
            <person name="Newling K."/>
        </authorList>
    </citation>
    <scope>NUCLEOTIDE SEQUENCE [LARGE SCALE GENOMIC DNA]</scope>
</reference>
<evidence type="ECO:0000256" key="3">
    <source>
        <dbReference type="ARBA" id="ARBA00022692"/>
    </source>
</evidence>
<evidence type="ECO:0000256" key="7">
    <source>
        <dbReference type="RuleBase" id="RU366043"/>
    </source>
</evidence>
<gene>
    <name evidence="8" type="ORF">ERUC_LOCUS9674</name>
</gene>
<accession>A0ABC8JD19</accession>
<dbReference type="PANTHER" id="PTHR10108">
    <property type="entry name" value="SAM-DEPENDENT METHYLTRANSFERASE"/>
    <property type="match status" value="1"/>
</dbReference>
<keyword evidence="6 7" id="KW-0325">Glycoprotein</keyword>
<dbReference type="EC" id="2.1.1.-" evidence="7"/>
<comment type="similarity">
    <text evidence="7">Belongs to the methyltransferase superfamily.</text>
</comment>
<sequence>MISLFLAFSFVTALKDLKLCVIISQTYDLHADSSIFSALKKRCSLVSVMADVDRMLRAQGTFIVRDDIETKGEIDNMMESLMECKNDTFPRWKRSDLCSGVKVVSYMG</sequence>
<evidence type="ECO:0000313" key="9">
    <source>
        <dbReference type="Proteomes" id="UP001642260"/>
    </source>
</evidence>
<evidence type="ECO:0000256" key="6">
    <source>
        <dbReference type="ARBA" id="ARBA00023180"/>
    </source>
</evidence>
<keyword evidence="4" id="KW-1133">Transmembrane helix</keyword>
<keyword evidence="3" id="KW-0812">Transmembrane</keyword>
<evidence type="ECO:0000256" key="2">
    <source>
        <dbReference type="ARBA" id="ARBA00022679"/>
    </source>
</evidence>
<comment type="subcellular location">
    <subcellularLocation>
        <location evidence="7">Membrane</location>
        <topology evidence="7">Single-pass type II membrane protein</topology>
    </subcellularLocation>
</comment>
<dbReference type="EMBL" id="CAKOAT010097376">
    <property type="protein sequence ID" value="CAH8322614.1"/>
    <property type="molecule type" value="Genomic_DNA"/>
</dbReference>
<dbReference type="Proteomes" id="UP001642260">
    <property type="component" value="Unassembled WGS sequence"/>
</dbReference>